<reference evidence="4 5" key="1">
    <citation type="submission" date="2021-05" db="EMBL/GenBank/DDBJ databases">
        <title>Novel Bacillus species.</title>
        <authorList>
            <person name="Liu G."/>
        </authorList>
    </citation>
    <scope>NUCLEOTIDE SEQUENCE [LARGE SCALE GENOMIC DNA]</scope>
    <source>
        <strain evidence="4 5">FJAT-49732</strain>
    </source>
</reference>
<dbReference type="Proteomes" id="UP000682713">
    <property type="component" value="Unassembled WGS sequence"/>
</dbReference>
<dbReference type="AlphaFoldDB" id="A0A942TLT5"/>
<dbReference type="PANTHER" id="PTHR32125:SF4">
    <property type="entry name" value="2-C-METHYL-D-ERYTHRITOL 4-PHOSPHATE CYTIDYLYLTRANSFERASE, CHLOROPLASTIC"/>
    <property type="match status" value="1"/>
</dbReference>
<dbReference type="GO" id="GO:0050518">
    <property type="term" value="F:2-C-methyl-D-erythritol 4-phosphate cytidylyltransferase activity"/>
    <property type="evidence" value="ECO:0007669"/>
    <property type="project" value="TreeGrafter"/>
</dbReference>
<keyword evidence="1" id="KW-0808">Transferase</keyword>
<dbReference type="GO" id="GO:0008299">
    <property type="term" value="P:isoprenoid biosynthetic process"/>
    <property type="evidence" value="ECO:0007669"/>
    <property type="project" value="UniProtKB-KW"/>
</dbReference>
<dbReference type="PANTHER" id="PTHR32125">
    <property type="entry name" value="2-C-METHYL-D-ERYTHRITOL 4-PHOSPHATE CYTIDYLYLTRANSFERASE, CHLOROPLASTIC"/>
    <property type="match status" value="1"/>
</dbReference>
<accession>A0A942TLT5</accession>
<dbReference type="Pfam" id="PF01128">
    <property type="entry name" value="IspD"/>
    <property type="match status" value="1"/>
</dbReference>
<proteinExistence type="predicted"/>
<dbReference type="Gene3D" id="3.90.550.10">
    <property type="entry name" value="Spore Coat Polysaccharide Biosynthesis Protein SpsA, Chain A"/>
    <property type="match status" value="1"/>
</dbReference>
<evidence type="ECO:0000313" key="5">
    <source>
        <dbReference type="Proteomes" id="UP000682713"/>
    </source>
</evidence>
<sequence length="236" mass="27113">MGLNRSGAMSKYSLILLSGGIGKRMQLNIPKQFLLLAGKPIFIHVLEKVDSIEEIKEIIIPCPKEFIEKTQAIINDYGFSTPISCIEGGRSRQESVYKGLLEALLDHVIIHEAVRPFASREEFKLLIQEKNESAIYGLDIPFTVLEGKSFIERNLERDRLVNAQLPHKFQRKKLLYAHECAREDKLEFTEDASLLFHYFKSEIKILKGSEYNIKITKPIDRKIAEAVYKESILMED</sequence>
<dbReference type="InterPro" id="IPR050088">
    <property type="entry name" value="IspD/TarI_cytidylyltransf_bact"/>
</dbReference>
<protein>
    <submittedName>
        <fullName evidence="4">2-C-methyl-D-erythritol 4-phosphate cytidylyltransferase</fullName>
    </submittedName>
</protein>
<dbReference type="SUPFAM" id="SSF53448">
    <property type="entry name" value="Nucleotide-diphospho-sugar transferases"/>
    <property type="match status" value="1"/>
</dbReference>
<dbReference type="InterPro" id="IPR034683">
    <property type="entry name" value="IspD/TarI"/>
</dbReference>
<keyword evidence="5" id="KW-1185">Reference proteome</keyword>
<dbReference type="InterPro" id="IPR029044">
    <property type="entry name" value="Nucleotide-diphossugar_trans"/>
</dbReference>
<keyword evidence="2 4" id="KW-0548">Nucleotidyltransferase</keyword>
<dbReference type="EMBL" id="JAGYPJ010000001">
    <property type="protein sequence ID" value="MBS4200621.1"/>
    <property type="molecule type" value="Genomic_DNA"/>
</dbReference>
<organism evidence="4 5">
    <name type="scientific">Lederbergia citrisecunda</name>
    <dbReference type="NCBI Taxonomy" id="2833583"/>
    <lineage>
        <taxon>Bacteria</taxon>
        <taxon>Bacillati</taxon>
        <taxon>Bacillota</taxon>
        <taxon>Bacilli</taxon>
        <taxon>Bacillales</taxon>
        <taxon>Bacillaceae</taxon>
        <taxon>Lederbergia</taxon>
    </lineage>
</organism>
<evidence type="ECO:0000256" key="3">
    <source>
        <dbReference type="ARBA" id="ARBA00023229"/>
    </source>
</evidence>
<comment type="caution">
    <text evidence="4">The sequence shown here is derived from an EMBL/GenBank/DDBJ whole genome shotgun (WGS) entry which is preliminary data.</text>
</comment>
<evidence type="ECO:0000256" key="1">
    <source>
        <dbReference type="ARBA" id="ARBA00022679"/>
    </source>
</evidence>
<gene>
    <name evidence="4" type="ORF">KHA93_13365</name>
</gene>
<keyword evidence="3" id="KW-0414">Isoprene biosynthesis</keyword>
<evidence type="ECO:0000313" key="4">
    <source>
        <dbReference type="EMBL" id="MBS4200621.1"/>
    </source>
</evidence>
<name>A0A942TLT5_9BACI</name>
<evidence type="ECO:0000256" key="2">
    <source>
        <dbReference type="ARBA" id="ARBA00022695"/>
    </source>
</evidence>
<dbReference type="CDD" id="cd02516">
    <property type="entry name" value="CDP-ME_synthetase"/>
    <property type="match status" value="1"/>
</dbReference>